<feature type="transmembrane region" description="Helical" evidence="5">
    <location>
        <begin position="341"/>
        <end position="367"/>
    </location>
</feature>
<dbReference type="GO" id="GO:0005542">
    <property type="term" value="F:folic acid binding"/>
    <property type="evidence" value="ECO:0007669"/>
    <property type="project" value="TreeGrafter"/>
</dbReference>
<gene>
    <name evidence="6" type="ORF">MDA_GLEAN10015965</name>
</gene>
<feature type="region of interest" description="Disordered" evidence="4">
    <location>
        <begin position="191"/>
        <end position="212"/>
    </location>
</feature>
<feature type="compositionally biased region" description="Pro residues" evidence="4">
    <location>
        <begin position="13"/>
        <end position="25"/>
    </location>
</feature>
<dbReference type="PIRSF" id="PIRSF028739">
    <property type="entry name" value="Folate_carrier"/>
    <property type="match status" value="1"/>
</dbReference>
<dbReference type="GO" id="GO:0098838">
    <property type="term" value="P:folate transmembrane transport"/>
    <property type="evidence" value="ECO:0007669"/>
    <property type="project" value="TreeGrafter"/>
</dbReference>
<feature type="transmembrane region" description="Helical" evidence="5">
    <location>
        <begin position="387"/>
        <end position="416"/>
    </location>
</feature>
<keyword evidence="5" id="KW-0812">Transmembrane</keyword>
<dbReference type="SUPFAM" id="SSF103473">
    <property type="entry name" value="MFS general substrate transporter"/>
    <property type="match status" value="1"/>
</dbReference>
<evidence type="ECO:0000256" key="3">
    <source>
        <dbReference type="PIRNR" id="PIRNR028739"/>
    </source>
</evidence>
<name>L5M6N2_MYODS</name>
<feature type="transmembrane region" description="Helical" evidence="5">
    <location>
        <begin position="72"/>
        <end position="90"/>
    </location>
</feature>
<comment type="subcellular location">
    <subcellularLocation>
        <location evidence="1 3">Membrane</location>
        <topology evidence="1 3">Multi-pass membrane protein</topology>
    </subcellularLocation>
</comment>
<dbReference type="EMBL" id="KB103523">
    <property type="protein sequence ID" value="ELK34021.1"/>
    <property type="molecule type" value="Genomic_DNA"/>
</dbReference>
<dbReference type="Proteomes" id="UP000010556">
    <property type="component" value="Unassembled WGS sequence"/>
</dbReference>
<feature type="transmembrane region" description="Helical" evidence="5">
    <location>
        <begin position="156"/>
        <end position="175"/>
    </location>
</feature>
<dbReference type="PANTHER" id="PTHR10686">
    <property type="entry name" value="FOLATE TRANSPORTER"/>
    <property type="match status" value="1"/>
</dbReference>
<feature type="region of interest" description="Disordered" evidence="4">
    <location>
        <begin position="1"/>
        <end position="27"/>
    </location>
</feature>
<evidence type="ECO:0000256" key="5">
    <source>
        <dbReference type="SAM" id="Phobius"/>
    </source>
</evidence>
<feature type="transmembrane region" description="Helical" evidence="5">
    <location>
        <begin position="131"/>
        <end position="150"/>
    </location>
</feature>
<comment type="similarity">
    <text evidence="2 3">Belongs to the reduced folate carrier (RFC) transporter (TC 2.A.48) family.</text>
</comment>
<dbReference type="GO" id="GO:0016323">
    <property type="term" value="C:basolateral plasma membrane"/>
    <property type="evidence" value="ECO:0007669"/>
    <property type="project" value="TreeGrafter"/>
</dbReference>
<dbReference type="InterPro" id="IPR002666">
    <property type="entry name" value="Folate_carrier"/>
</dbReference>
<dbReference type="GO" id="GO:0008518">
    <property type="term" value="F:folate:monoatomic anion antiporter activity"/>
    <property type="evidence" value="ECO:0007669"/>
    <property type="project" value="TreeGrafter"/>
</dbReference>
<keyword evidence="3" id="KW-0813">Transport</keyword>
<sequence>MASSSQRVEKPVSPEPQAEPGPEPGPGRKFQSWQWLVFYLCFYGFMSQMRPGESFITPYLLGPHKNFTRKQSLSYIAVWLLLLFGDSVLHMQFMEFFYSLTMAARIAYSSYIFSLVRPAQYQRMASYSRSAVLLGVFTSSVLGQLLVTVGKFSFTTLNYISLVFLTFSLILAMFLKRPKRSLFFNRSEPAHGEASPSELDKMHPGPGQPAGRGKLCGTPLAGWRDWIIVRRLRELLLFFQFVFDTTKLYNGGVDAASTPAGYYLIVFYVHILWSDIDPTRDTTKLYNGGVDAASTLLGAITAFTAGFVKIQWALWAKLIIGAVTAVQAGLIFLMHSTGSIWLCYMAFVLFRGFYQFLVPIAIGLSSMASHQTTELFLAASGGLDVTFVLELCALVFGINTFLAIVLKTIIILIVSDKRGLGLHIRSQFLVYFGYFVLLSITYFLGAVLGTLWHFPRSHHQPLPLALAGQPLRWVCFLGERGLGVGGGGGWRSGPGSPGVHPTSSIVPSLGPRPQIY</sequence>
<accession>L5M6N2</accession>
<evidence type="ECO:0000256" key="4">
    <source>
        <dbReference type="SAM" id="MobiDB-lite"/>
    </source>
</evidence>
<reference evidence="7" key="1">
    <citation type="journal article" date="2013" name="Science">
        <title>Comparative analysis of bat genomes provides insight into the evolution of flight and immunity.</title>
        <authorList>
            <person name="Zhang G."/>
            <person name="Cowled C."/>
            <person name="Shi Z."/>
            <person name="Huang Z."/>
            <person name="Bishop-Lilly K.A."/>
            <person name="Fang X."/>
            <person name="Wynne J.W."/>
            <person name="Xiong Z."/>
            <person name="Baker M.L."/>
            <person name="Zhao W."/>
            <person name="Tachedjian M."/>
            <person name="Zhu Y."/>
            <person name="Zhou P."/>
            <person name="Jiang X."/>
            <person name="Ng J."/>
            <person name="Yang L."/>
            <person name="Wu L."/>
            <person name="Xiao J."/>
            <person name="Feng Y."/>
            <person name="Chen Y."/>
            <person name="Sun X."/>
            <person name="Zhang Y."/>
            <person name="Marsh G.A."/>
            <person name="Crameri G."/>
            <person name="Broder C.C."/>
            <person name="Frey K.G."/>
            <person name="Wang L.F."/>
            <person name="Wang J."/>
        </authorList>
    </citation>
    <scope>NUCLEOTIDE SEQUENCE [LARGE SCALE GENOMIC DNA]</scope>
</reference>
<evidence type="ECO:0000256" key="1">
    <source>
        <dbReference type="ARBA" id="ARBA00004141"/>
    </source>
</evidence>
<organism evidence="6 7">
    <name type="scientific">Myotis davidii</name>
    <name type="common">David's myotis</name>
    <dbReference type="NCBI Taxonomy" id="225400"/>
    <lineage>
        <taxon>Eukaryota</taxon>
        <taxon>Metazoa</taxon>
        <taxon>Chordata</taxon>
        <taxon>Craniata</taxon>
        <taxon>Vertebrata</taxon>
        <taxon>Euteleostomi</taxon>
        <taxon>Mammalia</taxon>
        <taxon>Eutheria</taxon>
        <taxon>Laurasiatheria</taxon>
        <taxon>Chiroptera</taxon>
        <taxon>Yangochiroptera</taxon>
        <taxon>Vespertilionidae</taxon>
        <taxon>Myotis</taxon>
    </lineage>
</organism>
<dbReference type="InterPro" id="IPR036259">
    <property type="entry name" value="MFS_trans_sf"/>
</dbReference>
<evidence type="ECO:0000313" key="7">
    <source>
        <dbReference type="Proteomes" id="UP000010556"/>
    </source>
</evidence>
<feature type="transmembrane region" description="Helical" evidence="5">
    <location>
        <begin position="285"/>
        <end position="308"/>
    </location>
</feature>
<dbReference type="GO" id="GO:0016324">
    <property type="term" value="C:apical plasma membrane"/>
    <property type="evidence" value="ECO:0007669"/>
    <property type="project" value="TreeGrafter"/>
</dbReference>
<feature type="transmembrane region" description="Helical" evidence="5">
    <location>
        <begin position="314"/>
        <end position="334"/>
    </location>
</feature>
<dbReference type="Pfam" id="PF01770">
    <property type="entry name" value="Folate_carrier"/>
    <property type="match status" value="1"/>
</dbReference>
<proteinExistence type="inferred from homology"/>
<dbReference type="PANTHER" id="PTHR10686:SF12">
    <property type="entry name" value="REDUCED FOLATE TRANSPORTER"/>
    <property type="match status" value="1"/>
</dbReference>
<keyword evidence="5" id="KW-1133">Transmembrane helix</keyword>
<feature type="transmembrane region" description="Helical" evidence="5">
    <location>
        <begin position="428"/>
        <end position="454"/>
    </location>
</feature>
<dbReference type="NCBIfam" id="TIGR00806">
    <property type="entry name" value="rfc"/>
    <property type="match status" value="1"/>
</dbReference>
<feature type="transmembrane region" description="Helical" evidence="5">
    <location>
        <begin position="255"/>
        <end position="273"/>
    </location>
</feature>
<dbReference type="AlphaFoldDB" id="L5M6N2"/>
<keyword evidence="7" id="KW-1185">Reference proteome</keyword>
<evidence type="ECO:0000313" key="6">
    <source>
        <dbReference type="EMBL" id="ELK34021.1"/>
    </source>
</evidence>
<protein>
    <submittedName>
        <fullName evidence="6">Folate transporter 1</fullName>
    </submittedName>
</protein>
<evidence type="ECO:0000256" key="2">
    <source>
        <dbReference type="ARBA" id="ARBA00005773"/>
    </source>
</evidence>
<keyword evidence="3 5" id="KW-0472">Membrane</keyword>